<keyword evidence="2" id="KW-1185">Reference proteome</keyword>
<protein>
    <submittedName>
        <fullName evidence="1">Uncharacterized protein</fullName>
    </submittedName>
</protein>
<proteinExistence type="predicted"/>
<organism evidence="1 2">
    <name type="scientific">Paramagnetospirillum magneticum (strain ATCC 700264 / AMB-1)</name>
    <name type="common">Magnetospirillum magneticum</name>
    <dbReference type="NCBI Taxonomy" id="342108"/>
    <lineage>
        <taxon>Bacteria</taxon>
        <taxon>Pseudomonadati</taxon>
        <taxon>Pseudomonadota</taxon>
        <taxon>Alphaproteobacteria</taxon>
        <taxon>Rhodospirillales</taxon>
        <taxon>Magnetospirillaceae</taxon>
        <taxon>Paramagnetospirillum</taxon>
    </lineage>
</organism>
<evidence type="ECO:0000313" key="2">
    <source>
        <dbReference type="Proteomes" id="UP000007058"/>
    </source>
</evidence>
<evidence type="ECO:0000313" key="1">
    <source>
        <dbReference type="EMBL" id="BAE49855.1"/>
    </source>
</evidence>
<reference evidence="1 2" key="1">
    <citation type="journal article" date="2005" name="DNA Res.">
        <title>Complete genome sequence of the facultative anaerobic magnetotactic bacterium Magnetospirillum sp. strain AMB-1.</title>
        <authorList>
            <person name="Matsunaga T."/>
            <person name="Okamura Y."/>
            <person name="Fukuda Y."/>
            <person name="Wahyudi A.T."/>
            <person name="Murase Y."/>
            <person name="Takeyama H."/>
        </authorList>
    </citation>
    <scope>NUCLEOTIDE SEQUENCE [LARGE SCALE GENOMIC DNA]</scope>
    <source>
        <strain evidence="2">ATCC 700264 / AMB-1</strain>
    </source>
</reference>
<gene>
    <name evidence="1" type="ordered locus">amb1051</name>
</gene>
<sequence length="102" mass="11926">MQSPQKPKTPLHTALPIDAEWISDPKWTFACWRSKVTFAPIHVIYEGRRHRQQQSFPYATQFQSAESNRRIVNISTGQILMVPEAFRFVLKWRAVVIKTDTL</sequence>
<dbReference type="HOGENOM" id="CLU_2273948_0_0_5"/>
<dbReference type="KEGG" id="mag:amb1051"/>
<dbReference type="AlphaFoldDB" id="Q2W8H0"/>
<dbReference type="EMBL" id="AP007255">
    <property type="protein sequence ID" value="BAE49855.1"/>
    <property type="molecule type" value="Genomic_DNA"/>
</dbReference>
<dbReference type="Proteomes" id="UP000007058">
    <property type="component" value="Chromosome"/>
</dbReference>
<accession>Q2W8H0</accession>
<name>Q2W8H0_PARM1</name>